<proteinExistence type="predicted"/>
<sequence length="252" mass="28450">MYKHLATLKVEANKSKTYRQRNSGVVTKKQKTQTTTLPATILNDITTHILSTGLDHQEIYTSLLAIATTKYTIKKHKAPVIDVDIKDVQCNKCLHKYKYERRKGDGGNTCPECGHAPGIDIYEGDPFPHYENVIPQWSLVYSSNELTTIENAMTPYTNLLHLTPDQLEYAKRIVRAKTSINDPNPHVIVAAILYVTNPDMLETKRIITHTPTRGKFNCSKCSKSWHSRKCALMCCKYGPVGDSYIPINKGII</sequence>
<organism evidence="1">
    <name type="scientific">viral metagenome</name>
    <dbReference type="NCBI Taxonomy" id="1070528"/>
    <lineage>
        <taxon>unclassified sequences</taxon>
        <taxon>metagenomes</taxon>
        <taxon>organismal metagenomes</taxon>
    </lineage>
</organism>
<protein>
    <submittedName>
        <fullName evidence="1">Uncharacterized protein</fullName>
    </submittedName>
</protein>
<name>A0A6C0LTQ7_9ZZZZ</name>
<dbReference type="EMBL" id="MN740557">
    <property type="protein sequence ID" value="QHU33395.1"/>
    <property type="molecule type" value="Genomic_DNA"/>
</dbReference>
<dbReference type="AlphaFoldDB" id="A0A6C0LTQ7"/>
<evidence type="ECO:0000313" key="1">
    <source>
        <dbReference type="EMBL" id="QHU33395.1"/>
    </source>
</evidence>
<accession>A0A6C0LTQ7</accession>
<reference evidence="1" key="1">
    <citation type="journal article" date="2020" name="Nature">
        <title>Giant virus diversity and host interactions through global metagenomics.</title>
        <authorList>
            <person name="Schulz F."/>
            <person name="Roux S."/>
            <person name="Paez-Espino D."/>
            <person name="Jungbluth S."/>
            <person name="Walsh D.A."/>
            <person name="Denef V.J."/>
            <person name="McMahon K.D."/>
            <person name="Konstantinidis K.T."/>
            <person name="Eloe-Fadrosh E.A."/>
            <person name="Kyrpides N.C."/>
            <person name="Woyke T."/>
        </authorList>
    </citation>
    <scope>NUCLEOTIDE SEQUENCE</scope>
    <source>
        <strain evidence="1">GVMAG-S-1016704-121</strain>
    </source>
</reference>